<protein>
    <submittedName>
        <fullName evidence="2">Uma2 domain-containing protein</fullName>
    </submittedName>
</protein>
<dbReference type="Gene3D" id="3.90.1570.10">
    <property type="entry name" value="tt1808, chain A"/>
    <property type="match status" value="1"/>
</dbReference>
<organism evidence="2 3">
    <name type="scientific">Methylocaldum szegediense</name>
    <dbReference type="NCBI Taxonomy" id="73780"/>
    <lineage>
        <taxon>Bacteria</taxon>
        <taxon>Pseudomonadati</taxon>
        <taxon>Pseudomonadota</taxon>
        <taxon>Gammaproteobacteria</taxon>
        <taxon>Methylococcales</taxon>
        <taxon>Methylococcaceae</taxon>
        <taxon>Methylocaldum</taxon>
    </lineage>
</organism>
<gene>
    <name evidence="2" type="ORF">MSZNOR_1055</name>
</gene>
<dbReference type="InterPro" id="IPR012296">
    <property type="entry name" value="Nuclease_put_TT1808"/>
</dbReference>
<reference evidence="2 3" key="1">
    <citation type="submission" date="2023-03" db="EMBL/GenBank/DDBJ databases">
        <authorList>
            <person name="Pearce D."/>
        </authorList>
    </citation>
    <scope>NUCLEOTIDE SEQUENCE [LARGE SCALE GENOMIC DNA]</scope>
    <source>
        <strain evidence="2">Msz</strain>
    </source>
</reference>
<dbReference type="CDD" id="cd06260">
    <property type="entry name" value="DUF820-like"/>
    <property type="match status" value="1"/>
</dbReference>
<evidence type="ECO:0000313" key="3">
    <source>
        <dbReference type="Proteomes" id="UP001162030"/>
    </source>
</evidence>
<dbReference type="SUPFAM" id="SSF52980">
    <property type="entry name" value="Restriction endonuclease-like"/>
    <property type="match status" value="1"/>
</dbReference>
<feature type="domain" description="Putative restriction endonuclease" evidence="1">
    <location>
        <begin position="26"/>
        <end position="131"/>
    </location>
</feature>
<proteinExistence type="predicted"/>
<sequence length="160" mass="18445">MNWQDICDNPLFKDLPFKFETDRWGHIVMSPATNKRSWLQGEILGLLRQHLPNGRVLPECSIQTSDGVKVADVVWASPEFFERHGLTHPYPEAPEIVIEVLSPSNGLAEMEEKKELYFARGAREFWVCQDDGKMLFYNNHARLERSSLAPNFPIHIELPV</sequence>
<dbReference type="InterPro" id="IPR011335">
    <property type="entry name" value="Restrct_endonuc-II-like"/>
</dbReference>
<accession>A0ABM9HYJ9</accession>
<name>A0ABM9HYJ9_9GAMM</name>
<evidence type="ECO:0000313" key="2">
    <source>
        <dbReference type="EMBL" id="CAI8772300.1"/>
    </source>
</evidence>
<dbReference type="EMBL" id="OX458333">
    <property type="protein sequence ID" value="CAI8772300.1"/>
    <property type="molecule type" value="Genomic_DNA"/>
</dbReference>
<evidence type="ECO:0000259" key="1">
    <source>
        <dbReference type="Pfam" id="PF05685"/>
    </source>
</evidence>
<dbReference type="Proteomes" id="UP001162030">
    <property type="component" value="Chromosome"/>
</dbReference>
<dbReference type="RefSeq" id="WP_317963723.1">
    <property type="nucleotide sequence ID" value="NZ_OX458333.1"/>
</dbReference>
<dbReference type="Pfam" id="PF05685">
    <property type="entry name" value="Uma2"/>
    <property type="match status" value="1"/>
</dbReference>
<dbReference type="InterPro" id="IPR008538">
    <property type="entry name" value="Uma2"/>
</dbReference>
<keyword evidence="3" id="KW-1185">Reference proteome</keyword>